<dbReference type="EMBL" id="CABFNP030000835">
    <property type="protein sequence ID" value="CAI6088532.1"/>
    <property type="molecule type" value="Genomic_DNA"/>
</dbReference>
<dbReference type="Gene3D" id="3.90.180.10">
    <property type="entry name" value="Medium-chain alcohol dehydrogenases, catalytic domain"/>
    <property type="match status" value="1"/>
</dbReference>
<organism evidence="1 2">
    <name type="scientific">Clonostachys chloroleuca</name>
    <dbReference type="NCBI Taxonomy" id="1926264"/>
    <lineage>
        <taxon>Eukaryota</taxon>
        <taxon>Fungi</taxon>
        <taxon>Dikarya</taxon>
        <taxon>Ascomycota</taxon>
        <taxon>Pezizomycotina</taxon>
        <taxon>Sordariomycetes</taxon>
        <taxon>Hypocreomycetidae</taxon>
        <taxon>Hypocreales</taxon>
        <taxon>Bionectriaceae</taxon>
        <taxon>Clonostachys</taxon>
    </lineage>
</organism>
<evidence type="ECO:0000313" key="1">
    <source>
        <dbReference type="EMBL" id="CAI6088532.1"/>
    </source>
</evidence>
<name>A0AA35Q1P7_9HYPO</name>
<evidence type="ECO:0000313" key="2">
    <source>
        <dbReference type="Proteomes" id="UP001160390"/>
    </source>
</evidence>
<keyword evidence="2" id="KW-1185">Reference proteome</keyword>
<accession>A0AA35Q1P7</accession>
<dbReference type="AlphaFoldDB" id="A0AA35Q1P7"/>
<gene>
    <name evidence="1" type="ORF">CCHLO57077_00015293</name>
</gene>
<reference evidence="1" key="1">
    <citation type="submission" date="2023-01" db="EMBL/GenBank/DDBJ databases">
        <authorList>
            <person name="Piombo E."/>
        </authorList>
    </citation>
    <scope>NUCLEOTIDE SEQUENCE</scope>
</reference>
<dbReference type="InterPro" id="IPR011032">
    <property type="entry name" value="GroES-like_sf"/>
</dbReference>
<sequence length="202" mass="21502">MEPATSYKNKALWLTSFSKAPSIVDQPVPKASTGSIVIRVLAVGILPYTHLVHTGQIPQLNLRLPLAPNLVCATGPDAVRVENGDLVYFDGIVRSHDDPEVVVMPGHHGSEGSQELRLGEGEWRDSSLQQFQKVPLESAHVSDKVRLLGELGYSPVDLQTISFFCVVGGAIMQGADLGPAETIIIGPSGGAFSGIAVDRVLL</sequence>
<dbReference type="Proteomes" id="UP001160390">
    <property type="component" value="Unassembled WGS sequence"/>
</dbReference>
<comment type="caution">
    <text evidence="1">The sequence shown here is derived from an EMBL/GenBank/DDBJ whole genome shotgun (WGS) entry which is preliminary data.</text>
</comment>
<protein>
    <submittedName>
        <fullName evidence="1">Uncharacterized protein</fullName>
    </submittedName>
</protein>
<dbReference type="SUPFAM" id="SSF50129">
    <property type="entry name" value="GroES-like"/>
    <property type="match status" value="1"/>
</dbReference>
<proteinExistence type="predicted"/>